<comment type="caution">
    <text evidence="2">The sequence shown here is derived from an EMBL/GenBank/DDBJ whole genome shotgun (WGS) entry which is preliminary data.</text>
</comment>
<protein>
    <submittedName>
        <fullName evidence="2">Uncharacterized protein</fullName>
    </submittedName>
</protein>
<evidence type="ECO:0000256" key="1">
    <source>
        <dbReference type="SAM" id="MobiDB-lite"/>
    </source>
</evidence>
<dbReference type="Proteomes" id="UP001054945">
    <property type="component" value="Unassembled WGS sequence"/>
</dbReference>
<feature type="region of interest" description="Disordered" evidence="1">
    <location>
        <begin position="22"/>
        <end position="101"/>
    </location>
</feature>
<dbReference type="EMBL" id="BPLR01012922">
    <property type="protein sequence ID" value="GIY57533.1"/>
    <property type="molecule type" value="Genomic_DNA"/>
</dbReference>
<evidence type="ECO:0000313" key="2">
    <source>
        <dbReference type="EMBL" id="GIY57533.1"/>
    </source>
</evidence>
<gene>
    <name evidence="2" type="ORF">CEXT_676831</name>
</gene>
<accession>A0AAV4UID1</accession>
<evidence type="ECO:0000313" key="3">
    <source>
        <dbReference type="Proteomes" id="UP001054945"/>
    </source>
</evidence>
<name>A0AAV4UID1_CAEEX</name>
<keyword evidence="3" id="KW-1185">Reference proteome</keyword>
<organism evidence="2 3">
    <name type="scientific">Caerostris extrusa</name>
    <name type="common">Bark spider</name>
    <name type="synonym">Caerostris bankana</name>
    <dbReference type="NCBI Taxonomy" id="172846"/>
    <lineage>
        <taxon>Eukaryota</taxon>
        <taxon>Metazoa</taxon>
        <taxon>Ecdysozoa</taxon>
        <taxon>Arthropoda</taxon>
        <taxon>Chelicerata</taxon>
        <taxon>Arachnida</taxon>
        <taxon>Araneae</taxon>
        <taxon>Araneomorphae</taxon>
        <taxon>Entelegynae</taxon>
        <taxon>Araneoidea</taxon>
        <taxon>Araneidae</taxon>
        <taxon>Caerostris</taxon>
    </lineage>
</organism>
<reference evidence="2 3" key="1">
    <citation type="submission" date="2021-06" db="EMBL/GenBank/DDBJ databases">
        <title>Caerostris extrusa draft genome.</title>
        <authorList>
            <person name="Kono N."/>
            <person name="Arakawa K."/>
        </authorList>
    </citation>
    <scope>NUCLEOTIDE SEQUENCE [LARGE SCALE GENOMIC DNA]</scope>
</reference>
<dbReference type="AlphaFoldDB" id="A0AAV4UID1"/>
<proteinExistence type="predicted"/>
<sequence>MLTSLATLLFVSRGSKWLFETGRIPADGRLPLRRQHSGRRPQGPGAAGGGDERPQRTPGQDLPVGDERQGQPRTHPQRRRLAARAPTLHHPQHDKLLITPPSVLAVKDTPVVFRSSVKNENNY</sequence>